<reference evidence="2" key="1">
    <citation type="submission" date="2020-05" db="EMBL/GenBank/DDBJ databases">
        <title>Phylogenomic resolution of chytrid fungi.</title>
        <authorList>
            <person name="Stajich J.E."/>
            <person name="Amses K."/>
            <person name="Simmons R."/>
            <person name="Seto K."/>
            <person name="Myers J."/>
            <person name="Bonds A."/>
            <person name="Quandt C.A."/>
            <person name="Barry K."/>
            <person name="Liu P."/>
            <person name="Grigoriev I."/>
            <person name="Longcore J.E."/>
            <person name="James T.Y."/>
        </authorList>
    </citation>
    <scope>NUCLEOTIDE SEQUENCE</scope>
    <source>
        <strain evidence="2">JEL0379</strain>
    </source>
</reference>
<keyword evidence="1" id="KW-0812">Transmembrane</keyword>
<keyword evidence="3" id="KW-1185">Reference proteome</keyword>
<comment type="caution">
    <text evidence="2">The sequence shown here is derived from an EMBL/GenBank/DDBJ whole genome shotgun (WGS) entry which is preliminary data.</text>
</comment>
<gene>
    <name evidence="2" type="ORF">HDU87_005750</name>
</gene>
<evidence type="ECO:0000256" key="1">
    <source>
        <dbReference type="SAM" id="Phobius"/>
    </source>
</evidence>
<dbReference type="Proteomes" id="UP001212152">
    <property type="component" value="Unassembled WGS sequence"/>
</dbReference>
<evidence type="ECO:0000313" key="2">
    <source>
        <dbReference type="EMBL" id="KAJ3175757.1"/>
    </source>
</evidence>
<keyword evidence="1" id="KW-1133">Transmembrane helix</keyword>
<keyword evidence="1" id="KW-0472">Membrane</keyword>
<organism evidence="2 3">
    <name type="scientific">Geranomyces variabilis</name>
    <dbReference type="NCBI Taxonomy" id="109894"/>
    <lineage>
        <taxon>Eukaryota</taxon>
        <taxon>Fungi</taxon>
        <taxon>Fungi incertae sedis</taxon>
        <taxon>Chytridiomycota</taxon>
        <taxon>Chytridiomycota incertae sedis</taxon>
        <taxon>Chytridiomycetes</taxon>
        <taxon>Spizellomycetales</taxon>
        <taxon>Powellomycetaceae</taxon>
        <taxon>Geranomyces</taxon>
    </lineage>
</organism>
<protein>
    <submittedName>
        <fullName evidence="2">Uncharacterized protein</fullName>
    </submittedName>
</protein>
<proteinExistence type="predicted"/>
<accession>A0AAD5TIQ8</accession>
<feature type="transmembrane region" description="Helical" evidence="1">
    <location>
        <begin position="255"/>
        <end position="274"/>
    </location>
</feature>
<feature type="transmembrane region" description="Helical" evidence="1">
    <location>
        <begin position="353"/>
        <end position="375"/>
    </location>
</feature>
<name>A0AAD5TIQ8_9FUNG</name>
<sequence length="523" mass="56442">MSMKAIGTWSDLLRDTANATYDNNMANDLSQGNLFGAICSPLQWASAMAQPPIVTCSPDGTYCIGSATGALHPLTAGSFGLPYQFPFTDITLGDVVQGDVLAATVTTSCNSTANFTLWANDDPPTWAQAEAFVNVSLQTDSGNWSTITAGSGYGIIYQAPGLPEIGVLPLAATDEGGFMMVLFAKDFQDDFRGFQQFQDPIRGRRLGLTLCTTDISVGTAAMQTEVVFTTPTVVTQIKKVETKGPMSRLHIGRNFGLYAVIQAVYYYLNCYYWYCPQTPVVPMFDRQCGLLAQPVIAGAYDYDGQQATAISALIRTTVMQFAAFELVTSADPNNTLSMVPVQVFTKSTASRLITSRACNAILCGGLIAAFVLIILHVGTDIVGRRYPALDHGLNITNSIYSLLSAFQSVPGGGGGGALSGKQSFYTRGDSDPQRTRERIRGRQLTLTDAELRERLPAAQHEPRSLRREQSRMSFELTERDAEACCRTGGGEGGQGCHDVDTNEISISIKRSAKLSDREECGID</sequence>
<dbReference type="AlphaFoldDB" id="A0AAD5TIQ8"/>
<dbReference type="EMBL" id="JADGJQ010000048">
    <property type="protein sequence ID" value="KAJ3175757.1"/>
    <property type="molecule type" value="Genomic_DNA"/>
</dbReference>
<evidence type="ECO:0000313" key="3">
    <source>
        <dbReference type="Proteomes" id="UP001212152"/>
    </source>
</evidence>